<feature type="compositionally biased region" description="Low complexity" evidence="1">
    <location>
        <begin position="43"/>
        <end position="59"/>
    </location>
</feature>
<protein>
    <submittedName>
        <fullName evidence="2">Uncharacterized protein</fullName>
    </submittedName>
</protein>
<proteinExistence type="predicted"/>
<feature type="compositionally biased region" description="Polar residues" evidence="1">
    <location>
        <begin position="92"/>
        <end position="101"/>
    </location>
</feature>
<feature type="compositionally biased region" description="Low complexity" evidence="1">
    <location>
        <begin position="236"/>
        <end position="251"/>
    </location>
</feature>
<feature type="compositionally biased region" description="Acidic residues" evidence="1">
    <location>
        <begin position="384"/>
        <end position="402"/>
    </location>
</feature>
<reference evidence="2" key="1">
    <citation type="submission" date="2016-04" db="EMBL/GenBank/DDBJ databases">
        <authorList>
            <person name="Nguyen H.D."/>
            <person name="Samba Siva P."/>
            <person name="Cullis J."/>
            <person name="Levesque C.A."/>
            <person name="Hambleton S."/>
        </authorList>
    </citation>
    <scope>NUCLEOTIDE SEQUENCE</scope>
    <source>
        <strain evidence="2">DAOMC 236416</strain>
    </source>
</reference>
<sequence>MDDLSVRDLVTSYLQPLAQCFPCLARRASDDDDTNNNRDGRRPSSSSSLPASSQPSQRRTPTHDEARIALLSDPDGPDNGPGGTQDDVDNSDAFSLHSNVGRNKPRGKKSKKKSSSQVSSAASTTTASDSGGEDALSRLNAEEAALALEEELAVKKARKKAIAKARKKGLIAAAEEEAAQAARLAGGHPGEEAYGVQGGEPYGYYDEYGQPVGGGPYAYGYEQPAGGPYEYDPNYVQQQHMPEQQVHQQPPILQTPDLKLTMSPPASVSGSNAGSATAASATSASVPPSATSAGPPTSYRRARRHERQASRSNGSGSGSGLSGAKRYDFGNAIRPSASLLNQTSNGGGLPSATSTGSLLSPRSPVKGGGGGMPASPVKGIAVQEVEEDPEEIEGLDEVDGLF</sequence>
<feature type="compositionally biased region" description="Basic residues" evidence="1">
    <location>
        <begin position="103"/>
        <end position="114"/>
    </location>
</feature>
<name>A0A177TK00_9BASI</name>
<feature type="region of interest" description="Disordered" evidence="1">
    <location>
        <begin position="224"/>
        <end position="402"/>
    </location>
</feature>
<evidence type="ECO:0000313" key="2">
    <source>
        <dbReference type="EMBL" id="KAE8259604.1"/>
    </source>
</evidence>
<dbReference type="AlphaFoldDB" id="A0A177TK00"/>
<dbReference type="EMBL" id="LWDF02000031">
    <property type="protein sequence ID" value="KAE8259604.1"/>
    <property type="molecule type" value="Genomic_DNA"/>
</dbReference>
<feature type="compositionally biased region" description="Polar residues" evidence="1">
    <location>
        <begin position="351"/>
        <end position="360"/>
    </location>
</feature>
<evidence type="ECO:0000313" key="3">
    <source>
        <dbReference type="Proteomes" id="UP000077521"/>
    </source>
</evidence>
<feature type="compositionally biased region" description="Low complexity" evidence="1">
    <location>
        <begin position="115"/>
        <end position="130"/>
    </location>
</feature>
<comment type="caution">
    <text evidence="2">The sequence shown here is derived from an EMBL/GenBank/DDBJ whole genome shotgun (WGS) entry which is preliminary data.</text>
</comment>
<evidence type="ECO:0000256" key="1">
    <source>
        <dbReference type="SAM" id="MobiDB-lite"/>
    </source>
</evidence>
<feature type="region of interest" description="Disordered" evidence="1">
    <location>
        <begin position="25"/>
        <end position="136"/>
    </location>
</feature>
<organism evidence="2 3">
    <name type="scientific">Tilletia indica</name>
    <dbReference type="NCBI Taxonomy" id="43049"/>
    <lineage>
        <taxon>Eukaryota</taxon>
        <taxon>Fungi</taxon>
        <taxon>Dikarya</taxon>
        <taxon>Basidiomycota</taxon>
        <taxon>Ustilaginomycotina</taxon>
        <taxon>Exobasidiomycetes</taxon>
        <taxon>Tilletiales</taxon>
        <taxon>Tilletiaceae</taxon>
        <taxon>Tilletia</taxon>
    </lineage>
</organism>
<feature type="compositionally biased region" description="Low complexity" evidence="1">
    <location>
        <begin position="263"/>
        <end position="298"/>
    </location>
</feature>
<gene>
    <name evidence="2" type="ORF">A4X13_0g894</name>
</gene>
<accession>A0A177TK00</accession>
<reference evidence="2" key="2">
    <citation type="journal article" date="2019" name="IMA Fungus">
        <title>Genome sequencing and comparison of five Tilletia species to identify candidate genes for the detection of regulated species infecting wheat.</title>
        <authorList>
            <person name="Nguyen H.D.T."/>
            <person name="Sultana T."/>
            <person name="Kesanakurti P."/>
            <person name="Hambleton S."/>
        </authorList>
    </citation>
    <scope>NUCLEOTIDE SEQUENCE</scope>
    <source>
        <strain evidence="2">DAOMC 236416</strain>
    </source>
</reference>
<dbReference type="Proteomes" id="UP000077521">
    <property type="component" value="Unassembled WGS sequence"/>
</dbReference>
<keyword evidence="3" id="KW-1185">Reference proteome</keyword>